<dbReference type="InterPro" id="IPR001261">
    <property type="entry name" value="ArgE/DapE_CS"/>
</dbReference>
<reference evidence="6 7" key="1">
    <citation type="submission" date="2016-10" db="EMBL/GenBank/DDBJ databases">
        <title>Rodentibacter gen. nov. and new species.</title>
        <authorList>
            <person name="Christensen H."/>
        </authorList>
    </citation>
    <scope>NUCLEOTIDE SEQUENCE [LARGE SCALE GENOMIC DNA]</scope>
    <source>
        <strain evidence="6 7">Ac81</strain>
    </source>
</reference>
<feature type="binding site" evidence="4">
    <location>
        <position position="215"/>
    </location>
    <ligand>
        <name>allantoate</name>
        <dbReference type="ChEBI" id="CHEBI:17536"/>
    </ligand>
</feature>
<comment type="cofactor">
    <cofactor evidence="3">
        <name>Zn(2+)</name>
        <dbReference type="ChEBI" id="CHEBI:29105"/>
    </cofactor>
    <text evidence="3">Binds 2 Zn(2+) ions per subunit.</text>
</comment>
<keyword evidence="3" id="KW-0479">Metal-binding</keyword>
<feature type="binding site" evidence="3">
    <location>
        <position position="90"/>
    </location>
    <ligand>
        <name>Zn(2+)</name>
        <dbReference type="ChEBI" id="CHEBI:29105"/>
        <label>1</label>
    </ligand>
</feature>
<protein>
    <submittedName>
        <fullName evidence="6">Zn-dependent hydrolase</fullName>
    </submittedName>
</protein>
<dbReference type="InterPro" id="IPR002933">
    <property type="entry name" value="Peptidase_M20"/>
</dbReference>
<dbReference type="PANTHER" id="PTHR32494">
    <property type="entry name" value="ALLANTOATE DEIMINASE-RELATED"/>
    <property type="match status" value="1"/>
</dbReference>
<dbReference type="GO" id="GO:0046872">
    <property type="term" value="F:metal ion binding"/>
    <property type="evidence" value="ECO:0007669"/>
    <property type="project" value="UniProtKB-KW"/>
</dbReference>
<comment type="caution">
    <text evidence="6">The sequence shown here is derived from an EMBL/GenBank/DDBJ whole genome shotgun (WGS) entry which is preliminary data.</text>
</comment>
<feature type="binding site" evidence="3">
    <location>
        <position position="90"/>
    </location>
    <ligand>
        <name>Zn(2+)</name>
        <dbReference type="ChEBI" id="CHEBI:29105"/>
        <label>2</label>
    </ligand>
</feature>
<feature type="binding site" evidence="3">
    <location>
        <position position="79"/>
    </location>
    <ligand>
        <name>Zn(2+)</name>
        <dbReference type="ChEBI" id="CHEBI:29105"/>
        <label>1</label>
    </ligand>
</feature>
<evidence type="ECO:0000259" key="5">
    <source>
        <dbReference type="Pfam" id="PF07687"/>
    </source>
</evidence>
<dbReference type="NCBIfam" id="NF006771">
    <property type="entry name" value="PRK09290.1-5"/>
    <property type="match status" value="1"/>
</dbReference>
<dbReference type="Pfam" id="PF07687">
    <property type="entry name" value="M20_dimer"/>
    <property type="match status" value="1"/>
</dbReference>
<comment type="similarity">
    <text evidence="1">Belongs to the peptidase M20 family.</text>
</comment>
<feature type="binding site" evidence="3">
    <location>
        <position position="190"/>
    </location>
    <ligand>
        <name>Zn(2+)</name>
        <dbReference type="ChEBI" id="CHEBI:29105"/>
        <label>1</label>
    </ligand>
</feature>
<dbReference type="CDD" id="cd03884">
    <property type="entry name" value="M20_bAS"/>
    <property type="match status" value="1"/>
</dbReference>
<dbReference type="PANTHER" id="PTHR32494:SF5">
    <property type="entry name" value="ALLANTOATE AMIDOHYDROLASE"/>
    <property type="match status" value="1"/>
</dbReference>
<evidence type="ECO:0000313" key="6">
    <source>
        <dbReference type="EMBL" id="OOF81472.1"/>
    </source>
</evidence>
<dbReference type="AlphaFoldDB" id="A0A1V3KUV7"/>
<feature type="binding site" evidence="4">
    <location>
        <position position="288"/>
    </location>
    <ligand>
        <name>allantoate</name>
        <dbReference type="ChEBI" id="CHEBI:17536"/>
    </ligand>
</feature>
<keyword evidence="3" id="KW-0862">Zinc</keyword>
<gene>
    <name evidence="6" type="ORF">BKG92_08980</name>
</gene>
<evidence type="ECO:0000313" key="7">
    <source>
        <dbReference type="Proteomes" id="UP000188573"/>
    </source>
</evidence>
<feature type="binding site" evidence="4">
    <location>
        <position position="275"/>
    </location>
    <ligand>
        <name>allantoate</name>
        <dbReference type="ChEBI" id="CHEBI:17536"/>
    </ligand>
</feature>
<accession>A0A1V3KUV7</accession>
<dbReference type="Gene3D" id="3.40.630.10">
    <property type="entry name" value="Zn peptidases"/>
    <property type="match status" value="1"/>
</dbReference>
<dbReference type="InterPro" id="IPR036264">
    <property type="entry name" value="Bact_exopeptidase_dim_dom"/>
</dbReference>
<dbReference type="EMBL" id="MLAG01000042">
    <property type="protein sequence ID" value="OOF81472.1"/>
    <property type="molecule type" value="Genomic_DNA"/>
</dbReference>
<dbReference type="PIRSF" id="PIRSF001235">
    <property type="entry name" value="Amidase_carbamoylase"/>
    <property type="match status" value="1"/>
</dbReference>
<dbReference type="SUPFAM" id="SSF53187">
    <property type="entry name" value="Zn-dependent exopeptidases"/>
    <property type="match status" value="1"/>
</dbReference>
<dbReference type="Proteomes" id="UP000188573">
    <property type="component" value="Unassembled WGS sequence"/>
</dbReference>
<keyword evidence="7" id="KW-1185">Reference proteome</keyword>
<dbReference type="PROSITE" id="PS00758">
    <property type="entry name" value="ARGE_DAPE_CPG2_1"/>
    <property type="match status" value="1"/>
</dbReference>
<dbReference type="Pfam" id="PF01546">
    <property type="entry name" value="Peptidase_M20"/>
    <property type="match status" value="1"/>
</dbReference>
<evidence type="ECO:0000256" key="2">
    <source>
        <dbReference type="ARBA" id="ARBA00022801"/>
    </source>
</evidence>
<evidence type="ECO:0000256" key="3">
    <source>
        <dbReference type="PIRSR" id="PIRSR001235-1"/>
    </source>
</evidence>
<evidence type="ECO:0000256" key="1">
    <source>
        <dbReference type="ARBA" id="ARBA00006153"/>
    </source>
</evidence>
<dbReference type="NCBIfam" id="TIGR01879">
    <property type="entry name" value="hydantase"/>
    <property type="match status" value="1"/>
</dbReference>
<keyword evidence="2 6" id="KW-0378">Hydrolase</keyword>
<feature type="binding site" evidence="3">
    <location>
        <position position="382"/>
    </location>
    <ligand>
        <name>Zn(2+)</name>
        <dbReference type="ChEBI" id="CHEBI:29105"/>
        <label>2</label>
    </ligand>
</feature>
<dbReference type="GO" id="GO:0016813">
    <property type="term" value="F:hydrolase activity, acting on carbon-nitrogen (but not peptide) bonds, in linear amidines"/>
    <property type="evidence" value="ECO:0007669"/>
    <property type="project" value="InterPro"/>
</dbReference>
<dbReference type="SUPFAM" id="SSF55031">
    <property type="entry name" value="Bacterial exopeptidase dimerisation domain"/>
    <property type="match status" value="1"/>
</dbReference>
<sequence>MSINLQRVQHLIEKLASISSSSDELTRLAFTLEDEKAHDVIIELCRQYNLSIRRDAIGNLFIRKAGKEDHLPVVAFGSHIDTVVNAGKFDGPLGVIGGLEILLQLCEQNIQTRYPLELIIFTCEESSRFNFATLGSKVMCGLANQEKLSQLRDKQDNTLAEAMTKLGMDFNLIHQAKRDGKDFKCFFELHIEQGPRLENENKTVGVVTGIAAPIRGIVRINGQADHSGATAMHYRHDALLGGAELSLAIEQAAIKAKHSTVATVGNLSAKPGVMNVVPGYCELLVDIRGTNTEARDSVLAVLQSEIEKVAEKRGLSIEFQLISKDNPIVLPQEMVEQIENATKSLGYSYEIMPSGAGHDAMHMATLCPTGMIFVPSHLGISHNPLEFTEWKDIEAGIKVLQKVVLAQAEICQY</sequence>
<dbReference type="RefSeq" id="WP_077497426.1">
    <property type="nucleotide sequence ID" value="NZ_MLAG01000042.1"/>
</dbReference>
<feature type="binding site" evidence="3">
    <location>
        <position position="125"/>
    </location>
    <ligand>
        <name>Zn(2+)</name>
        <dbReference type="ChEBI" id="CHEBI:29105"/>
        <label>2</label>
    </ligand>
</feature>
<dbReference type="InterPro" id="IPR011650">
    <property type="entry name" value="Peptidase_M20_dimer"/>
</dbReference>
<proteinExistence type="inferred from homology"/>
<name>A0A1V3KUV7_9PAST</name>
<feature type="domain" description="Peptidase M20 dimerisation" evidence="5">
    <location>
        <begin position="215"/>
        <end position="312"/>
    </location>
</feature>
<dbReference type="InterPro" id="IPR010158">
    <property type="entry name" value="Amidase_Cbmase"/>
</dbReference>
<dbReference type="Gene3D" id="3.30.70.360">
    <property type="match status" value="1"/>
</dbReference>
<organism evidence="6 7">
    <name type="scientific">Rodentibacter ratti</name>
    <dbReference type="NCBI Taxonomy" id="1906745"/>
    <lineage>
        <taxon>Bacteria</taxon>
        <taxon>Pseudomonadati</taxon>
        <taxon>Pseudomonadota</taxon>
        <taxon>Gammaproteobacteria</taxon>
        <taxon>Pasteurellales</taxon>
        <taxon>Pasteurellaceae</taxon>
        <taxon>Rodentibacter</taxon>
    </lineage>
</organism>
<evidence type="ECO:0000256" key="4">
    <source>
        <dbReference type="PIRSR" id="PIRSR001235-2"/>
    </source>
</evidence>